<evidence type="ECO:0000313" key="2">
    <source>
        <dbReference type="Proteomes" id="UP001642360"/>
    </source>
</evidence>
<comment type="caution">
    <text evidence="1">The sequence shown here is derived from an EMBL/GenBank/DDBJ whole genome shotgun (WGS) entry which is preliminary data.</text>
</comment>
<accession>A0ABC8U4E2</accession>
<dbReference type="PANTHER" id="PTHR31447:SF0">
    <property type="entry name" value="HYDROXYPROLINE-RICH GLYCOPROTEIN FAMILY PROTEIN"/>
    <property type="match status" value="1"/>
</dbReference>
<dbReference type="AlphaFoldDB" id="A0ABC8U4E2"/>
<gene>
    <name evidence="1" type="ORF">ILEXP_LOCUS46475</name>
</gene>
<evidence type="ECO:0000313" key="1">
    <source>
        <dbReference type="EMBL" id="CAK9176618.1"/>
    </source>
</evidence>
<keyword evidence="2" id="KW-1185">Reference proteome</keyword>
<organism evidence="1 2">
    <name type="scientific">Ilex paraguariensis</name>
    <name type="common">yerba mate</name>
    <dbReference type="NCBI Taxonomy" id="185542"/>
    <lineage>
        <taxon>Eukaryota</taxon>
        <taxon>Viridiplantae</taxon>
        <taxon>Streptophyta</taxon>
        <taxon>Embryophyta</taxon>
        <taxon>Tracheophyta</taxon>
        <taxon>Spermatophyta</taxon>
        <taxon>Magnoliopsida</taxon>
        <taxon>eudicotyledons</taxon>
        <taxon>Gunneridae</taxon>
        <taxon>Pentapetalae</taxon>
        <taxon>asterids</taxon>
        <taxon>campanulids</taxon>
        <taxon>Aquifoliales</taxon>
        <taxon>Aquifoliaceae</taxon>
        <taxon>Ilex</taxon>
    </lineage>
</organism>
<sequence>MAMPSGNAVIYDKMLGGSGGAGGGGEMMHHQRPWLIDERDGFIAWLRGEFAASNAIIDALCNHLRVTGEPGEYDGVVGCIQQRRCNWNPVLHMQQYFSVTEVLYALQQVSWRRQQRYFEPAKVQGKEFRRSGGGGYNRQGHQRVEVVKEGYANAIANDSGNLVGLDKEERVREKDEEAAKVEDKGVALEEEKQGEVGKCCFGGKAFRRPGGLRQRLELHVLSNCLLVYTCNLCAMAQILDEVSKIQADSCINVSGNIQIFISGDSECEARHVDDVCASTSEGTSNMYLENGQSIQIPHEKHNLTNTLKTFVGTEIFDGKTVNVVDGMKLYEEMLNDSEVSKLVALEEKMMVTVKDGEVAGKSRVDNK</sequence>
<dbReference type="Proteomes" id="UP001642360">
    <property type="component" value="Unassembled WGS sequence"/>
</dbReference>
<dbReference type="EMBL" id="CAUOFW020006858">
    <property type="protein sequence ID" value="CAK9176618.1"/>
    <property type="molecule type" value="Genomic_DNA"/>
</dbReference>
<dbReference type="InterPro" id="IPR044842">
    <property type="entry name" value="ALKBH9B/ALKBH10B-like"/>
</dbReference>
<proteinExistence type="predicted"/>
<reference evidence="1 2" key="1">
    <citation type="submission" date="2024-02" db="EMBL/GenBank/DDBJ databases">
        <authorList>
            <person name="Vignale AGUSTIN F."/>
            <person name="Sosa J E."/>
            <person name="Modenutti C."/>
        </authorList>
    </citation>
    <scope>NUCLEOTIDE SEQUENCE [LARGE SCALE GENOMIC DNA]</scope>
</reference>
<dbReference type="PANTHER" id="PTHR31447">
    <property type="entry name" value="HYDROXYPROLINE-RICH GLYCOPROTEIN FAMILY PROTEIN-RELATED"/>
    <property type="match status" value="1"/>
</dbReference>
<name>A0ABC8U4E2_9AQUA</name>
<protein>
    <submittedName>
        <fullName evidence="1">Uncharacterized protein</fullName>
    </submittedName>
</protein>